<evidence type="ECO:0000256" key="1">
    <source>
        <dbReference type="SAM" id="MobiDB-lite"/>
    </source>
</evidence>
<feature type="compositionally biased region" description="Polar residues" evidence="1">
    <location>
        <begin position="147"/>
        <end position="161"/>
    </location>
</feature>
<feature type="compositionally biased region" description="Polar residues" evidence="1">
    <location>
        <begin position="8"/>
        <end position="23"/>
    </location>
</feature>
<feature type="compositionally biased region" description="Polar residues" evidence="1">
    <location>
        <begin position="96"/>
        <end position="106"/>
    </location>
</feature>
<feature type="compositionally biased region" description="Polar residues" evidence="1">
    <location>
        <begin position="354"/>
        <end position="365"/>
    </location>
</feature>
<gene>
    <name evidence="2" type="ORF">PHLGIDRAFT_115702</name>
</gene>
<feature type="compositionally biased region" description="Polar residues" evidence="1">
    <location>
        <begin position="293"/>
        <end position="319"/>
    </location>
</feature>
<proteinExistence type="predicted"/>
<dbReference type="EMBL" id="KN840458">
    <property type="protein sequence ID" value="KIP10064.1"/>
    <property type="molecule type" value="Genomic_DNA"/>
</dbReference>
<dbReference type="AlphaFoldDB" id="A0A0C3NXB2"/>
<feature type="compositionally biased region" description="Polar residues" evidence="1">
    <location>
        <begin position="53"/>
        <end position="68"/>
    </location>
</feature>
<accession>A0A0C3NXB2</accession>
<feature type="region of interest" description="Disordered" evidence="1">
    <location>
        <begin position="1"/>
        <end position="34"/>
    </location>
</feature>
<feature type="region of interest" description="Disordered" evidence="1">
    <location>
        <begin position="48"/>
        <end position="188"/>
    </location>
</feature>
<feature type="region of interest" description="Disordered" evidence="1">
    <location>
        <begin position="428"/>
        <end position="458"/>
    </location>
</feature>
<feature type="compositionally biased region" description="Polar residues" evidence="1">
    <location>
        <begin position="388"/>
        <end position="404"/>
    </location>
</feature>
<dbReference type="HOGENOM" id="CLU_052537_0_0_1"/>
<dbReference type="OrthoDB" id="5396103at2759"/>
<feature type="compositionally biased region" description="Low complexity" evidence="1">
    <location>
        <begin position="123"/>
        <end position="145"/>
    </location>
</feature>
<evidence type="ECO:0000313" key="2">
    <source>
        <dbReference type="EMBL" id="KIP10064.1"/>
    </source>
</evidence>
<keyword evidence="3" id="KW-1185">Reference proteome</keyword>
<feature type="compositionally biased region" description="Acidic residues" evidence="1">
    <location>
        <begin position="237"/>
        <end position="256"/>
    </location>
</feature>
<feature type="region of interest" description="Disordered" evidence="1">
    <location>
        <begin position="216"/>
        <end position="405"/>
    </location>
</feature>
<dbReference type="STRING" id="745531.A0A0C3NXB2"/>
<evidence type="ECO:0000313" key="3">
    <source>
        <dbReference type="Proteomes" id="UP000053257"/>
    </source>
</evidence>
<sequence length="458" mass="48967">MAARPALPTSTSDFALPPSTSSIGLGGPGDEFNPLLLRFRRPSLLAPPRASFYSETRLNSPLAGSSFSTRRHKSSGSVSMSGEESESDREKMWADTHSSGSNTPATPSIPGPSTPFAEKDKSTTSVDSDSSMKSNSSESSAEVDTGGNKTAETLSSATPSQPARVEPEVLQAPLQIKNLRRTSHPIKMPRILTLLSESNPEENEVKSEAQFQKFVSSFSNHPRTPRALLDRGRYPEEAGEEEFTREDSPSDDEDDPGTAGPFSYPSIGSEPVNIPSSTTPAHSVIGDDFGLSESPSNNAMDIDTQPSSTCGSPKLTSWRYTPPPTSTSAVRTNKRKLDDRYDPYPSAKRRAVSPSVSYLRDSQPSLFAPRTPSGNRVPLPHPIAIPNIPSSGASSPVVTPSGLSGSRPLSWGPLSVLSSPTLRAQNGLASPVLRPMMRRREEREVDGAGEGVHGLTLE</sequence>
<reference evidence="2 3" key="1">
    <citation type="journal article" date="2014" name="PLoS Genet.">
        <title>Analysis of the Phlebiopsis gigantea genome, transcriptome and secretome provides insight into its pioneer colonization strategies of wood.</title>
        <authorList>
            <person name="Hori C."/>
            <person name="Ishida T."/>
            <person name="Igarashi K."/>
            <person name="Samejima M."/>
            <person name="Suzuki H."/>
            <person name="Master E."/>
            <person name="Ferreira P."/>
            <person name="Ruiz-Duenas F.J."/>
            <person name="Held B."/>
            <person name="Canessa P."/>
            <person name="Larrondo L.F."/>
            <person name="Schmoll M."/>
            <person name="Druzhinina I.S."/>
            <person name="Kubicek C.P."/>
            <person name="Gaskell J.A."/>
            <person name="Kersten P."/>
            <person name="St John F."/>
            <person name="Glasner J."/>
            <person name="Sabat G."/>
            <person name="Splinter BonDurant S."/>
            <person name="Syed K."/>
            <person name="Yadav J."/>
            <person name="Mgbeahuruike A.C."/>
            <person name="Kovalchuk A."/>
            <person name="Asiegbu F.O."/>
            <person name="Lackner G."/>
            <person name="Hoffmeister D."/>
            <person name="Rencoret J."/>
            <person name="Gutierrez A."/>
            <person name="Sun H."/>
            <person name="Lindquist E."/>
            <person name="Barry K."/>
            <person name="Riley R."/>
            <person name="Grigoriev I.V."/>
            <person name="Henrissat B."/>
            <person name="Kues U."/>
            <person name="Berka R.M."/>
            <person name="Martinez A.T."/>
            <person name="Covert S.F."/>
            <person name="Blanchette R.A."/>
            <person name="Cullen D."/>
        </authorList>
    </citation>
    <scope>NUCLEOTIDE SEQUENCE [LARGE SCALE GENOMIC DNA]</scope>
    <source>
        <strain evidence="2 3">11061_1 CR5-6</strain>
    </source>
</reference>
<organism evidence="2 3">
    <name type="scientific">Phlebiopsis gigantea (strain 11061_1 CR5-6)</name>
    <name type="common">White-rot fungus</name>
    <name type="synonym">Peniophora gigantea</name>
    <dbReference type="NCBI Taxonomy" id="745531"/>
    <lineage>
        <taxon>Eukaryota</taxon>
        <taxon>Fungi</taxon>
        <taxon>Dikarya</taxon>
        <taxon>Basidiomycota</taxon>
        <taxon>Agaricomycotina</taxon>
        <taxon>Agaricomycetes</taxon>
        <taxon>Polyporales</taxon>
        <taxon>Phanerochaetaceae</taxon>
        <taxon>Phlebiopsis</taxon>
    </lineage>
</organism>
<name>A0A0C3NXB2_PHLG1</name>
<protein>
    <submittedName>
        <fullName evidence="2">Uncharacterized protein</fullName>
    </submittedName>
</protein>
<dbReference type="Proteomes" id="UP000053257">
    <property type="component" value="Unassembled WGS sequence"/>
</dbReference>